<dbReference type="InterPro" id="IPR046531">
    <property type="entry name" value="DUF6596"/>
</dbReference>
<keyword evidence="9" id="KW-1185">Reference proteome</keyword>
<evidence type="ECO:0000256" key="3">
    <source>
        <dbReference type="ARBA" id="ARBA00023082"/>
    </source>
</evidence>
<dbReference type="Proteomes" id="UP001595859">
    <property type="component" value="Unassembled WGS sequence"/>
</dbReference>
<dbReference type="InterPro" id="IPR007627">
    <property type="entry name" value="RNA_pol_sigma70_r2"/>
</dbReference>
<evidence type="ECO:0000259" key="7">
    <source>
        <dbReference type="Pfam" id="PF20239"/>
    </source>
</evidence>
<dbReference type="RefSeq" id="WP_378054512.1">
    <property type="nucleotide sequence ID" value="NZ_JBHSIS010000002.1"/>
</dbReference>
<reference evidence="9" key="1">
    <citation type="journal article" date="2019" name="Int. J. Syst. Evol. Microbiol.">
        <title>The Global Catalogue of Microorganisms (GCM) 10K type strain sequencing project: providing services to taxonomists for standard genome sequencing and annotation.</title>
        <authorList>
            <consortium name="The Broad Institute Genomics Platform"/>
            <consortium name="The Broad Institute Genome Sequencing Center for Infectious Disease"/>
            <person name="Wu L."/>
            <person name="Ma J."/>
        </authorList>
    </citation>
    <scope>NUCLEOTIDE SEQUENCE [LARGE SCALE GENOMIC DNA]</scope>
    <source>
        <strain evidence="9">ZS-22-S1</strain>
    </source>
</reference>
<dbReference type="InterPro" id="IPR013324">
    <property type="entry name" value="RNA_pol_sigma_r3/r4-like"/>
</dbReference>
<name>A0ABV9RUQ2_9PSEU</name>
<dbReference type="InterPro" id="IPR036388">
    <property type="entry name" value="WH-like_DNA-bd_sf"/>
</dbReference>
<dbReference type="PANTHER" id="PTHR47756:SF2">
    <property type="entry name" value="BLL6612 PROTEIN"/>
    <property type="match status" value="1"/>
</dbReference>
<keyword evidence="4" id="KW-0804">Transcription</keyword>
<organism evidence="8 9">
    <name type="scientific">Actinophytocola glycyrrhizae</name>
    <dbReference type="NCBI Taxonomy" id="2044873"/>
    <lineage>
        <taxon>Bacteria</taxon>
        <taxon>Bacillati</taxon>
        <taxon>Actinomycetota</taxon>
        <taxon>Actinomycetes</taxon>
        <taxon>Pseudonocardiales</taxon>
        <taxon>Pseudonocardiaceae</taxon>
    </lineage>
</organism>
<comment type="caution">
    <text evidence="8">The sequence shown here is derived from an EMBL/GenBank/DDBJ whole genome shotgun (WGS) entry which is preliminary data.</text>
</comment>
<dbReference type="InterPro" id="IPR013325">
    <property type="entry name" value="RNA_pol_sigma_r2"/>
</dbReference>
<dbReference type="SUPFAM" id="SSF88946">
    <property type="entry name" value="Sigma2 domain of RNA polymerase sigma factors"/>
    <property type="match status" value="1"/>
</dbReference>
<evidence type="ECO:0000256" key="1">
    <source>
        <dbReference type="ARBA" id="ARBA00010641"/>
    </source>
</evidence>
<dbReference type="InterPro" id="IPR013249">
    <property type="entry name" value="RNA_pol_sigma70_r4_t2"/>
</dbReference>
<feature type="domain" description="RNA polymerase sigma-70 region 2" evidence="5">
    <location>
        <begin position="20"/>
        <end position="79"/>
    </location>
</feature>
<keyword evidence="3" id="KW-0731">Sigma factor</keyword>
<keyword evidence="2" id="KW-0805">Transcription regulation</keyword>
<sequence>MSDPTGRKAVAAVWRIESARIVGALSRYTGDFALAEDLAQEALAEALVTWPRDGVPRNPAGWLLTVGRRRAIDAFRRRSALDERYAALAHDLGEGGAFAGSAPARHDEDVPWDPDQIDDDILALMFVSCHPVLSREARVALTLRVVGGLTSDEIARAFLVPTATVQARITRAKKTLGAARVPFAVPTGQERAQRLGSVLSAIYVIFTEGSSASSGDDLIRFDLAGEAQRLARVLARLVPDEPEVHGLLALLELTAARFPARTGPDGEPVLLEHQDRGRWDRAAIRRGRAALARAEKAGRGLGAYGLQAAIAECHSVAPSVGETNWERVVLLYEALGRLAPSPVVELNRAVAVSMAQGPAAALTIVDELAAAGTLANSHLLPTVRGELLARMGRADEARGEFEAAVSLCGNERERAVLADKLADLGR</sequence>
<evidence type="ECO:0000259" key="6">
    <source>
        <dbReference type="Pfam" id="PF08281"/>
    </source>
</evidence>
<protein>
    <submittedName>
        <fullName evidence="8">RNA polymerase sigma factor</fullName>
    </submittedName>
</protein>
<proteinExistence type="inferred from homology"/>
<evidence type="ECO:0000313" key="9">
    <source>
        <dbReference type="Proteomes" id="UP001595859"/>
    </source>
</evidence>
<feature type="domain" description="DUF6596" evidence="7">
    <location>
        <begin position="194"/>
        <end position="294"/>
    </location>
</feature>
<feature type="domain" description="RNA polymerase sigma factor 70 region 4 type 2" evidence="6">
    <location>
        <begin position="127"/>
        <end position="176"/>
    </location>
</feature>
<dbReference type="Pfam" id="PF08281">
    <property type="entry name" value="Sigma70_r4_2"/>
    <property type="match status" value="1"/>
</dbReference>
<dbReference type="Pfam" id="PF04542">
    <property type="entry name" value="Sigma70_r2"/>
    <property type="match status" value="1"/>
</dbReference>
<dbReference type="Pfam" id="PF20239">
    <property type="entry name" value="DUF6596"/>
    <property type="match status" value="1"/>
</dbReference>
<evidence type="ECO:0000259" key="5">
    <source>
        <dbReference type="Pfam" id="PF04542"/>
    </source>
</evidence>
<evidence type="ECO:0000313" key="8">
    <source>
        <dbReference type="EMBL" id="MFC4852629.1"/>
    </source>
</evidence>
<dbReference type="SUPFAM" id="SSF88659">
    <property type="entry name" value="Sigma3 and sigma4 domains of RNA polymerase sigma factors"/>
    <property type="match status" value="1"/>
</dbReference>
<dbReference type="Gene3D" id="1.10.10.10">
    <property type="entry name" value="Winged helix-like DNA-binding domain superfamily/Winged helix DNA-binding domain"/>
    <property type="match status" value="1"/>
</dbReference>
<dbReference type="InterPro" id="IPR014284">
    <property type="entry name" value="RNA_pol_sigma-70_dom"/>
</dbReference>
<dbReference type="NCBIfam" id="TIGR02937">
    <property type="entry name" value="sigma70-ECF"/>
    <property type="match status" value="1"/>
</dbReference>
<gene>
    <name evidence="8" type="ORF">ACFPCV_03870</name>
</gene>
<comment type="similarity">
    <text evidence="1">Belongs to the sigma-70 factor family. ECF subfamily.</text>
</comment>
<dbReference type="Gene3D" id="1.10.1740.10">
    <property type="match status" value="1"/>
</dbReference>
<evidence type="ECO:0000256" key="2">
    <source>
        <dbReference type="ARBA" id="ARBA00023015"/>
    </source>
</evidence>
<evidence type="ECO:0000256" key="4">
    <source>
        <dbReference type="ARBA" id="ARBA00023163"/>
    </source>
</evidence>
<dbReference type="EMBL" id="JBHSIS010000002">
    <property type="protein sequence ID" value="MFC4852629.1"/>
    <property type="molecule type" value="Genomic_DNA"/>
</dbReference>
<dbReference type="PANTHER" id="PTHR47756">
    <property type="entry name" value="BLL6612 PROTEIN-RELATED"/>
    <property type="match status" value="1"/>
</dbReference>
<accession>A0ABV9RUQ2</accession>